<dbReference type="KEGG" id="dbk:DGMP_38560"/>
<reference evidence="1" key="1">
    <citation type="submission" date="2020-09" db="EMBL/GenBank/DDBJ databases">
        <title>Desulfogranum mesoprofundum gen. nov., sp. nov., a novel mesophilic, sulfate-reducing chemolithoautotroph isolated from a deep-sea hydrothermal vent chimney in the Suiyo Seamount.</title>
        <authorList>
            <person name="Hashimoto Y."/>
            <person name="Nakagawa S."/>
        </authorList>
    </citation>
    <scope>NUCLEOTIDE SEQUENCE</scope>
    <source>
        <strain evidence="1">KT2</strain>
    </source>
</reference>
<keyword evidence="4" id="KW-1185">Reference proteome</keyword>
<accession>A0A8D5FMH9</accession>
<organism evidence="1 4">
    <name type="scientific">Desulfomarina profundi</name>
    <dbReference type="NCBI Taxonomy" id="2772557"/>
    <lineage>
        <taxon>Bacteria</taxon>
        <taxon>Pseudomonadati</taxon>
        <taxon>Thermodesulfobacteriota</taxon>
        <taxon>Desulfobulbia</taxon>
        <taxon>Desulfobulbales</taxon>
        <taxon>Desulfobulbaceae</taxon>
        <taxon>Desulfomarina</taxon>
    </lineage>
</organism>
<dbReference type="EMBL" id="AP024086">
    <property type="protein sequence ID" value="BCL63163.1"/>
    <property type="molecule type" value="Genomic_DNA"/>
</dbReference>
<dbReference type="AntiFam" id="ANF00009">
    <property type="entry name" value="Shadow ORF (opposite transposase protein)"/>
</dbReference>
<evidence type="ECO:0000313" key="2">
    <source>
        <dbReference type="EMBL" id="BCL63041.1"/>
    </source>
</evidence>
<protein>
    <submittedName>
        <fullName evidence="1">Uncharacterized protein</fullName>
    </submittedName>
</protein>
<dbReference type="Proteomes" id="UP000826725">
    <property type="component" value="Chromosome"/>
</dbReference>
<dbReference type="AlphaFoldDB" id="A0A8D5FMH9"/>
<sequence>MSFKGIAEIPTHNYSRKQVYENCEIVPFTAYLQIGDIGNPHQVGGGHGELAVQQIGSHWLSVL</sequence>
<dbReference type="KEGG" id="dbk:DGMP_24860"/>
<evidence type="ECO:0000313" key="4">
    <source>
        <dbReference type="Proteomes" id="UP000826725"/>
    </source>
</evidence>
<evidence type="ECO:0000313" key="1">
    <source>
        <dbReference type="EMBL" id="BCL61793.1"/>
    </source>
</evidence>
<evidence type="ECO:0000313" key="3">
    <source>
        <dbReference type="EMBL" id="BCL63163.1"/>
    </source>
</evidence>
<dbReference type="KEGG" id="dbk:DGMP_37340"/>
<gene>
    <name evidence="1" type="ORF">DGMP_24860</name>
    <name evidence="2" type="ORF">DGMP_37340</name>
    <name evidence="3" type="ORF">DGMP_38560</name>
</gene>
<name>A0A8D5FMH9_9BACT</name>
<dbReference type="EMBL" id="AP024086">
    <property type="protein sequence ID" value="BCL61793.1"/>
    <property type="molecule type" value="Genomic_DNA"/>
</dbReference>
<dbReference type="EMBL" id="AP024086">
    <property type="protein sequence ID" value="BCL63041.1"/>
    <property type="molecule type" value="Genomic_DNA"/>
</dbReference>
<proteinExistence type="predicted"/>